<dbReference type="KEGG" id="abac:LuPra_05681"/>
<dbReference type="EMBL" id="CP015136">
    <property type="protein sequence ID" value="AMY12408.1"/>
    <property type="molecule type" value="Genomic_DNA"/>
</dbReference>
<reference evidence="9" key="2">
    <citation type="submission" date="2016-04" db="EMBL/GenBank/DDBJ databases">
        <title>First Complete Genome Sequence of a Subdivision 6 Acidobacterium.</title>
        <authorList>
            <person name="Huang S."/>
            <person name="Vieira S."/>
            <person name="Bunk B."/>
            <person name="Riedel T."/>
            <person name="Sproeer C."/>
            <person name="Overmann J."/>
        </authorList>
    </citation>
    <scope>NUCLEOTIDE SEQUENCE [LARGE SCALE GENOMIC DNA]</scope>
    <source>
        <strain evidence="9">DSM 100886 HEG_-6_39</strain>
    </source>
</reference>
<evidence type="ECO:0000256" key="5">
    <source>
        <dbReference type="PIRSR" id="PIRSR637944-1"/>
    </source>
</evidence>
<dbReference type="SUPFAM" id="SSF52833">
    <property type="entry name" value="Thioredoxin-like"/>
    <property type="match status" value="1"/>
</dbReference>
<evidence type="ECO:0000313" key="8">
    <source>
        <dbReference type="EMBL" id="AMY12408.1"/>
    </source>
</evidence>
<dbReference type="PANTHER" id="PTHR10430">
    <property type="entry name" value="PEROXIREDOXIN"/>
    <property type="match status" value="1"/>
</dbReference>
<protein>
    <recommendedName>
        <fullName evidence="6">Glutathione-dependent peroxiredoxin</fullName>
        <ecNumber evidence="6">1.11.1.27</ecNumber>
    </recommendedName>
</protein>
<dbReference type="GO" id="GO:0045454">
    <property type="term" value="P:cell redox homeostasis"/>
    <property type="evidence" value="ECO:0007669"/>
    <property type="project" value="TreeGrafter"/>
</dbReference>
<dbReference type="InterPro" id="IPR013740">
    <property type="entry name" value="Redoxin"/>
</dbReference>
<dbReference type="Gene3D" id="3.40.30.10">
    <property type="entry name" value="Glutaredoxin"/>
    <property type="match status" value="1"/>
</dbReference>
<dbReference type="Proteomes" id="UP000076079">
    <property type="component" value="Chromosome"/>
</dbReference>
<dbReference type="GO" id="GO:0042744">
    <property type="term" value="P:hydrogen peroxide catabolic process"/>
    <property type="evidence" value="ECO:0007669"/>
    <property type="project" value="TreeGrafter"/>
</dbReference>
<gene>
    <name evidence="8" type="ORF">LuPra_05681</name>
</gene>
<organism evidence="8 9">
    <name type="scientific">Luteitalea pratensis</name>
    <dbReference type="NCBI Taxonomy" id="1855912"/>
    <lineage>
        <taxon>Bacteria</taxon>
        <taxon>Pseudomonadati</taxon>
        <taxon>Acidobacteriota</taxon>
        <taxon>Vicinamibacteria</taxon>
        <taxon>Vicinamibacterales</taxon>
        <taxon>Vicinamibacteraceae</taxon>
        <taxon>Luteitalea</taxon>
    </lineage>
</organism>
<proteinExistence type="inferred from homology"/>
<evidence type="ECO:0000256" key="2">
    <source>
        <dbReference type="ARBA" id="ARBA00022862"/>
    </source>
</evidence>
<dbReference type="RefSeq" id="WP_110173870.1">
    <property type="nucleotide sequence ID" value="NZ_CP015136.1"/>
</dbReference>
<dbReference type="CDD" id="cd03013">
    <property type="entry name" value="PRX5_like"/>
    <property type="match status" value="1"/>
</dbReference>
<keyword evidence="9" id="KW-1185">Reference proteome</keyword>
<dbReference type="GO" id="GO:0008379">
    <property type="term" value="F:thioredoxin peroxidase activity"/>
    <property type="evidence" value="ECO:0007669"/>
    <property type="project" value="InterPro"/>
</dbReference>
<dbReference type="GO" id="GO:0005737">
    <property type="term" value="C:cytoplasm"/>
    <property type="evidence" value="ECO:0007669"/>
    <property type="project" value="TreeGrafter"/>
</dbReference>
<feature type="active site" description="Cysteine sulfenic acid (-SOH) intermediate" evidence="5">
    <location>
        <position position="49"/>
    </location>
</feature>
<evidence type="ECO:0000313" key="9">
    <source>
        <dbReference type="Proteomes" id="UP000076079"/>
    </source>
</evidence>
<comment type="function">
    <text evidence="6">Thiol-specific peroxidase that catalyzes the reduction of hydrogen peroxide and organic hydroperoxides to water and alcohols, respectively. Plays a role in cell protection against oxidative stress by detoxifying peroxides.</text>
</comment>
<dbReference type="GO" id="GO:0034599">
    <property type="term" value="P:cellular response to oxidative stress"/>
    <property type="evidence" value="ECO:0007669"/>
    <property type="project" value="InterPro"/>
</dbReference>
<dbReference type="PANTHER" id="PTHR10430:SF16">
    <property type="entry name" value="PEROXIREDOXIN-5, MITOCHONDRIAL"/>
    <property type="match status" value="1"/>
</dbReference>
<keyword evidence="2 6" id="KW-0049">Antioxidant</keyword>
<dbReference type="FunFam" id="3.40.30.10:FF:000020">
    <property type="entry name" value="Peroxiredoxin"/>
    <property type="match status" value="1"/>
</dbReference>
<keyword evidence="1 6" id="KW-0575">Peroxidase</keyword>
<evidence type="ECO:0000256" key="4">
    <source>
        <dbReference type="ARBA" id="ARBA00023284"/>
    </source>
</evidence>
<keyword evidence="3 6" id="KW-0560">Oxidoreductase</keyword>
<evidence type="ECO:0000256" key="3">
    <source>
        <dbReference type="ARBA" id="ARBA00023002"/>
    </source>
</evidence>
<keyword evidence="4 6" id="KW-0676">Redox-active center</keyword>
<dbReference type="STRING" id="1855912.LuPra_05681"/>
<reference evidence="8 9" key="1">
    <citation type="journal article" date="2016" name="Genome Announc.">
        <title>First Complete Genome Sequence of a Subdivision 6 Acidobacterium Strain.</title>
        <authorList>
            <person name="Huang S."/>
            <person name="Vieira S."/>
            <person name="Bunk B."/>
            <person name="Riedel T."/>
            <person name="Sproer C."/>
            <person name="Overmann J."/>
        </authorList>
    </citation>
    <scope>NUCLEOTIDE SEQUENCE [LARGE SCALE GENOMIC DNA]</scope>
    <source>
        <strain evidence="9">DSM 100886 HEG_-6_39</strain>
    </source>
</reference>
<sequence length="163" mass="17279">MPLHAGDRLPAATFRTRTPEGVKTLTTADVFGGRKVVLFAVPAAFSPTCSQTHLPGYVAHHDAIKAGGVDEIACVSANDAWVLDAWAREHGAAGKVLMLSDGNLEFTRAAGMELDATIVGEGFRSQRYAAIVEDGVVTEIRVDDKPWLAEASSASSICRLQGQ</sequence>
<dbReference type="InterPro" id="IPR036249">
    <property type="entry name" value="Thioredoxin-like_sf"/>
</dbReference>
<dbReference type="Pfam" id="PF08534">
    <property type="entry name" value="Redoxin"/>
    <property type="match status" value="1"/>
</dbReference>
<dbReference type="InterPro" id="IPR037944">
    <property type="entry name" value="PRX5-like"/>
</dbReference>
<evidence type="ECO:0000256" key="6">
    <source>
        <dbReference type="RuleBase" id="RU366011"/>
    </source>
</evidence>
<comment type="similarity">
    <text evidence="6">Belongs to the peroxiredoxin family. Prx5 subfamily.</text>
</comment>
<evidence type="ECO:0000256" key="1">
    <source>
        <dbReference type="ARBA" id="ARBA00022559"/>
    </source>
</evidence>
<dbReference type="InterPro" id="IPR013766">
    <property type="entry name" value="Thioredoxin_domain"/>
</dbReference>
<dbReference type="AlphaFoldDB" id="A0A143PW28"/>
<feature type="domain" description="Thioredoxin" evidence="7">
    <location>
        <begin position="3"/>
        <end position="163"/>
    </location>
</feature>
<evidence type="ECO:0000259" key="7">
    <source>
        <dbReference type="PROSITE" id="PS51352"/>
    </source>
</evidence>
<name>A0A143PW28_LUTPR</name>
<dbReference type="PROSITE" id="PS51352">
    <property type="entry name" value="THIOREDOXIN_2"/>
    <property type="match status" value="1"/>
</dbReference>
<dbReference type="OrthoDB" id="9800621at2"/>
<comment type="catalytic activity">
    <reaction evidence="6">
        <text>a hydroperoxide + 2 glutathione = an alcohol + glutathione disulfide + H2O</text>
        <dbReference type="Rhea" id="RHEA:62632"/>
        <dbReference type="ChEBI" id="CHEBI:15377"/>
        <dbReference type="ChEBI" id="CHEBI:30879"/>
        <dbReference type="ChEBI" id="CHEBI:35924"/>
        <dbReference type="ChEBI" id="CHEBI:57925"/>
        <dbReference type="ChEBI" id="CHEBI:58297"/>
        <dbReference type="EC" id="1.11.1.27"/>
    </reaction>
</comment>
<accession>A0A143PW28</accession>
<dbReference type="EC" id="1.11.1.27" evidence="6"/>